<dbReference type="GO" id="GO:0015940">
    <property type="term" value="P:pantothenate biosynthetic process"/>
    <property type="evidence" value="ECO:0007669"/>
    <property type="project" value="UniProtKB-UniPathway"/>
</dbReference>
<dbReference type="PANTHER" id="PTHR21299">
    <property type="entry name" value="CYTIDYLATE KINASE/PANTOATE-BETA-ALANINE LIGASE"/>
    <property type="match status" value="1"/>
</dbReference>
<reference evidence="9" key="1">
    <citation type="submission" date="2020-05" db="EMBL/GenBank/DDBJ databases">
        <authorList>
            <person name="Chiriac C."/>
            <person name="Salcher M."/>
            <person name="Ghai R."/>
            <person name="Kavagutti S V."/>
        </authorList>
    </citation>
    <scope>NUCLEOTIDE SEQUENCE</scope>
</reference>
<keyword evidence="5" id="KW-0566">Pantothenate biosynthesis</keyword>
<evidence type="ECO:0000256" key="5">
    <source>
        <dbReference type="ARBA" id="ARBA00022655"/>
    </source>
</evidence>
<dbReference type="EC" id="6.3.2.1" evidence="3"/>
<dbReference type="InterPro" id="IPR042176">
    <property type="entry name" value="Pantoate_ligase_C"/>
</dbReference>
<comment type="catalytic activity">
    <reaction evidence="8">
        <text>(R)-pantoate + beta-alanine + ATP = (R)-pantothenate + AMP + diphosphate + H(+)</text>
        <dbReference type="Rhea" id="RHEA:10912"/>
        <dbReference type="ChEBI" id="CHEBI:15378"/>
        <dbReference type="ChEBI" id="CHEBI:15980"/>
        <dbReference type="ChEBI" id="CHEBI:29032"/>
        <dbReference type="ChEBI" id="CHEBI:30616"/>
        <dbReference type="ChEBI" id="CHEBI:33019"/>
        <dbReference type="ChEBI" id="CHEBI:57966"/>
        <dbReference type="ChEBI" id="CHEBI:456215"/>
        <dbReference type="EC" id="6.3.2.1"/>
    </reaction>
</comment>
<dbReference type="InterPro" id="IPR003721">
    <property type="entry name" value="Pantoate_ligase"/>
</dbReference>
<gene>
    <name evidence="9" type="ORF">UFOPK4032_00280</name>
</gene>
<evidence type="ECO:0000256" key="4">
    <source>
        <dbReference type="ARBA" id="ARBA00022598"/>
    </source>
</evidence>
<dbReference type="GO" id="GO:0005524">
    <property type="term" value="F:ATP binding"/>
    <property type="evidence" value="ECO:0007669"/>
    <property type="project" value="UniProtKB-KW"/>
</dbReference>
<organism evidence="9">
    <name type="scientific">freshwater metagenome</name>
    <dbReference type="NCBI Taxonomy" id="449393"/>
    <lineage>
        <taxon>unclassified sequences</taxon>
        <taxon>metagenomes</taxon>
        <taxon>ecological metagenomes</taxon>
    </lineage>
</organism>
<dbReference type="UniPathway" id="UPA00028">
    <property type="reaction ID" value="UER00005"/>
</dbReference>
<evidence type="ECO:0000313" key="9">
    <source>
        <dbReference type="EMBL" id="CAB4993165.1"/>
    </source>
</evidence>
<dbReference type="AlphaFoldDB" id="A0A6J7NLH4"/>
<evidence type="ECO:0000256" key="7">
    <source>
        <dbReference type="ARBA" id="ARBA00022840"/>
    </source>
</evidence>
<dbReference type="InterPro" id="IPR014729">
    <property type="entry name" value="Rossmann-like_a/b/a_fold"/>
</dbReference>
<evidence type="ECO:0000256" key="6">
    <source>
        <dbReference type="ARBA" id="ARBA00022741"/>
    </source>
</evidence>
<comment type="pathway">
    <text evidence="1">Cofactor biosynthesis; (R)-pantothenate biosynthesis; (R)-pantothenate from (R)-pantoate and beta-alanine: step 1/1.</text>
</comment>
<dbReference type="GO" id="GO:0004592">
    <property type="term" value="F:pantoate-beta-alanine ligase activity"/>
    <property type="evidence" value="ECO:0007669"/>
    <property type="project" value="UniProtKB-EC"/>
</dbReference>
<dbReference type="Gene3D" id="3.30.1300.10">
    <property type="entry name" value="Pantoate-beta-alanine ligase, C-terminal domain"/>
    <property type="match status" value="1"/>
</dbReference>
<dbReference type="Gene3D" id="3.40.50.620">
    <property type="entry name" value="HUPs"/>
    <property type="match status" value="1"/>
</dbReference>
<evidence type="ECO:0000256" key="2">
    <source>
        <dbReference type="ARBA" id="ARBA00009256"/>
    </source>
</evidence>
<name>A0A6J7NLH4_9ZZZZ</name>
<dbReference type="PANTHER" id="PTHR21299:SF1">
    <property type="entry name" value="PANTOATE--BETA-ALANINE LIGASE"/>
    <property type="match status" value="1"/>
</dbReference>
<sequence length="140" mass="15580">MLTVVRRLFDLVNPKVAIFGEKDFQQLQLIKTIAGEVEIITAPTIRDSDGLALSSRNIRLTADGRVAASVIHRALTQSTTEDELRAILQSETAFTLDYADFIDEMTFNHAQLDTQHVRAIVAGWINGVRLIDNMPMGNRA</sequence>
<keyword evidence="4" id="KW-0436">Ligase</keyword>
<dbReference type="Pfam" id="PF02569">
    <property type="entry name" value="Pantoate_ligase"/>
    <property type="match status" value="1"/>
</dbReference>
<keyword evidence="7" id="KW-0067">ATP-binding</keyword>
<keyword evidence="6" id="KW-0547">Nucleotide-binding</keyword>
<accession>A0A6J7NLH4</accession>
<evidence type="ECO:0000256" key="1">
    <source>
        <dbReference type="ARBA" id="ARBA00004990"/>
    </source>
</evidence>
<dbReference type="SUPFAM" id="SSF52374">
    <property type="entry name" value="Nucleotidylyl transferase"/>
    <property type="match status" value="1"/>
</dbReference>
<protein>
    <recommendedName>
        <fullName evidence="3">pantoate--beta-alanine ligase (AMP-forming)</fullName>
        <ecNumber evidence="3">6.3.2.1</ecNumber>
    </recommendedName>
</protein>
<comment type="similarity">
    <text evidence="2">Belongs to the pantothenate synthetase family.</text>
</comment>
<evidence type="ECO:0000256" key="3">
    <source>
        <dbReference type="ARBA" id="ARBA00012219"/>
    </source>
</evidence>
<proteinExistence type="inferred from homology"/>
<evidence type="ECO:0000256" key="8">
    <source>
        <dbReference type="ARBA" id="ARBA00048258"/>
    </source>
</evidence>
<dbReference type="GO" id="GO:0005829">
    <property type="term" value="C:cytosol"/>
    <property type="evidence" value="ECO:0007669"/>
    <property type="project" value="TreeGrafter"/>
</dbReference>
<dbReference type="EMBL" id="CAFBOW010000033">
    <property type="protein sequence ID" value="CAB4993165.1"/>
    <property type="molecule type" value="Genomic_DNA"/>
</dbReference>